<evidence type="ECO:0000256" key="1">
    <source>
        <dbReference type="ARBA" id="ARBA00008791"/>
    </source>
</evidence>
<dbReference type="RefSeq" id="WP_164212378.1">
    <property type="nucleotide sequence ID" value="NZ_JAAGSC010000044.1"/>
</dbReference>
<dbReference type="AlphaFoldDB" id="A0A845UYV0"/>
<organism evidence="3 4">
    <name type="scientific">Wenzhouxiangella limi</name>
    <dbReference type="NCBI Taxonomy" id="2707351"/>
    <lineage>
        <taxon>Bacteria</taxon>
        <taxon>Pseudomonadati</taxon>
        <taxon>Pseudomonadota</taxon>
        <taxon>Gammaproteobacteria</taxon>
        <taxon>Chromatiales</taxon>
        <taxon>Wenzhouxiangellaceae</taxon>
        <taxon>Wenzhouxiangella</taxon>
    </lineage>
</organism>
<evidence type="ECO:0000313" key="4">
    <source>
        <dbReference type="Proteomes" id="UP000484885"/>
    </source>
</evidence>
<reference evidence="3 4" key="1">
    <citation type="submission" date="2020-02" db="EMBL/GenBank/DDBJ databases">
        <authorList>
            <person name="Zhang X.-Y."/>
        </authorList>
    </citation>
    <scope>NUCLEOTIDE SEQUENCE [LARGE SCALE GENOMIC DNA]</scope>
    <source>
        <strain evidence="3 4">C33</strain>
    </source>
</reference>
<dbReference type="Proteomes" id="UP000484885">
    <property type="component" value="Unassembled WGS sequence"/>
</dbReference>
<dbReference type="InterPro" id="IPR014729">
    <property type="entry name" value="Rossmann-like_a/b/a_fold"/>
</dbReference>
<gene>
    <name evidence="3" type="ORF">G3I74_14830</name>
</gene>
<dbReference type="CDD" id="cd00293">
    <property type="entry name" value="USP-like"/>
    <property type="match status" value="1"/>
</dbReference>
<dbReference type="SUPFAM" id="SSF52402">
    <property type="entry name" value="Adenine nucleotide alpha hydrolases-like"/>
    <property type="match status" value="1"/>
</dbReference>
<protein>
    <submittedName>
        <fullName evidence="3">Universal stress protein</fullName>
    </submittedName>
</protein>
<comment type="caution">
    <text evidence="3">The sequence shown here is derived from an EMBL/GenBank/DDBJ whole genome shotgun (WGS) entry which is preliminary data.</text>
</comment>
<evidence type="ECO:0000259" key="2">
    <source>
        <dbReference type="Pfam" id="PF00582"/>
    </source>
</evidence>
<feature type="domain" description="UspA" evidence="2">
    <location>
        <begin position="7"/>
        <end position="150"/>
    </location>
</feature>
<dbReference type="Pfam" id="PF00582">
    <property type="entry name" value="Usp"/>
    <property type="match status" value="1"/>
</dbReference>
<dbReference type="InterPro" id="IPR006015">
    <property type="entry name" value="Universal_stress_UspA"/>
</dbReference>
<dbReference type="EMBL" id="JAAGSC010000044">
    <property type="protein sequence ID" value="NDY97003.1"/>
    <property type="molecule type" value="Genomic_DNA"/>
</dbReference>
<comment type="similarity">
    <text evidence="1">Belongs to the universal stress protein A family.</text>
</comment>
<dbReference type="PRINTS" id="PR01438">
    <property type="entry name" value="UNVRSLSTRESS"/>
</dbReference>
<dbReference type="PANTHER" id="PTHR31964:SF113">
    <property type="entry name" value="USPA DOMAIN-CONTAINING PROTEIN"/>
    <property type="match status" value="1"/>
</dbReference>
<name>A0A845UYV0_9GAMM</name>
<evidence type="ECO:0000313" key="3">
    <source>
        <dbReference type="EMBL" id="NDY97003.1"/>
    </source>
</evidence>
<dbReference type="Gene3D" id="3.40.50.620">
    <property type="entry name" value="HUPs"/>
    <property type="match status" value="1"/>
</dbReference>
<keyword evidence="4" id="KW-1185">Reference proteome</keyword>
<sequence length="150" mass="16202">MPFQHTSVLVAVDDSESAGRALDFALELAETLRLPVRIVHATRPRHGRAGEVRTIDYEEVQQAAGGIPEYELAAAVLDRALAQAGERAVSVEPVLLSGDPAEALLRYAAECDRPMLVVGRRGRGRLQGLLMGSVSDKTVRLARCPVIVIH</sequence>
<proteinExistence type="inferred from homology"/>
<accession>A0A845UYV0</accession>
<dbReference type="InterPro" id="IPR006016">
    <property type="entry name" value="UspA"/>
</dbReference>
<dbReference type="PANTHER" id="PTHR31964">
    <property type="entry name" value="ADENINE NUCLEOTIDE ALPHA HYDROLASES-LIKE SUPERFAMILY PROTEIN"/>
    <property type="match status" value="1"/>
</dbReference>